<dbReference type="InterPro" id="IPR017896">
    <property type="entry name" value="4Fe4S_Fe-S-bd"/>
</dbReference>
<dbReference type="GO" id="GO:0009055">
    <property type="term" value="F:electron transfer activity"/>
    <property type="evidence" value="ECO:0007669"/>
    <property type="project" value="UniProtKB-UniRule"/>
</dbReference>
<evidence type="ECO:0000256" key="7">
    <source>
        <dbReference type="ARBA" id="ARBA00023291"/>
    </source>
</evidence>
<dbReference type="PRINTS" id="PR00352">
    <property type="entry name" value="3FE4SFRDOXIN"/>
</dbReference>
<organism evidence="10 11">
    <name type="scientific">Streptomyces monashensis</name>
    <dbReference type="NCBI Taxonomy" id="1678012"/>
    <lineage>
        <taxon>Bacteria</taxon>
        <taxon>Bacillati</taxon>
        <taxon>Actinomycetota</taxon>
        <taxon>Actinomycetes</taxon>
        <taxon>Kitasatosporales</taxon>
        <taxon>Streptomycetaceae</taxon>
        <taxon>Streptomyces</taxon>
    </lineage>
</organism>
<dbReference type="PROSITE" id="PS51379">
    <property type="entry name" value="4FE4S_FER_2"/>
    <property type="match status" value="1"/>
</dbReference>
<keyword evidence="5 8" id="KW-0408">Iron</keyword>
<evidence type="ECO:0000256" key="3">
    <source>
        <dbReference type="ARBA" id="ARBA00022723"/>
    </source>
</evidence>
<keyword evidence="11" id="KW-1185">Reference proteome</keyword>
<dbReference type="EMBL" id="MLYO01000046">
    <property type="protein sequence ID" value="OIK01014.1"/>
    <property type="molecule type" value="Genomic_DNA"/>
</dbReference>
<gene>
    <name evidence="10" type="ORF">BIV23_26680</name>
</gene>
<keyword evidence="4 8" id="KW-0249">Electron transport</keyword>
<reference evidence="10 11" key="1">
    <citation type="submission" date="2016-10" db="EMBL/GenBank/DDBJ databases">
        <title>Genome sequence of Streptomyces sp. MUSC 1.</title>
        <authorList>
            <person name="Lee L.-H."/>
            <person name="Ser H.-L."/>
            <person name="Law J.W.-F."/>
        </authorList>
    </citation>
    <scope>NUCLEOTIDE SEQUENCE [LARGE SCALE GENOMIC DNA]</scope>
    <source>
        <strain evidence="10 11">MUSC 1</strain>
    </source>
</reference>
<name>A0A1S2Q4N3_9ACTN</name>
<evidence type="ECO:0000256" key="4">
    <source>
        <dbReference type="ARBA" id="ARBA00022982"/>
    </source>
</evidence>
<comment type="caution">
    <text evidence="10">The sequence shown here is derived from an EMBL/GenBank/DDBJ whole genome shotgun (WGS) entry which is preliminary data.</text>
</comment>
<feature type="domain" description="4Fe-4S ferredoxin-type" evidence="9">
    <location>
        <begin position="1"/>
        <end position="29"/>
    </location>
</feature>
<dbReference type="RefSeq" id="WP_071383517.1">
    <property type="nucleotide sequence ID" value="NZ_MLYO01000046.1"/>
</dbReference>
<dbReference type="Pfam" id="PF13370">
    <property type="entry name" value="Fer4_13"/>
    <property type="match status" value="1"/>
</dbReference>
<evidence type="ECO:0000313" key="11">
    <source>
        <dbReference type="Proteomes" id="UP000179642"/>
    </source>
</evidence>
<evidence type="ECO:0000256" key="1">
    <source>
        <dbReference type="ARBA" id="ARBA00001927"/>
    </source>
</evidence>
<proteinExistence type="predicted"/>
<keyword evidence="7" id="KW-0003">3Fe-4S</keyword>
<dbReference type="SUPFAM" id="SSF54862">
    <property type="entry name" value="4Fe-4S ferredoxins"/>
    <property type="match status" value="1"/>
</dbReference>
<accession>A0A1S2Q4N3</accession>
<dbReference type="GO" id="GO:0005506">
    <property type="term" value="F:iron ion binding"/>
    <property type="evidence" value="ECO:0007669"/>
    <property type="project" value="UniProtKB-UniRule"/>
</dbReference>
<keyword evidence="6 8" id="KW-0411">Iron-sulfur</keyword>
<keyword evidence="3 8" id="KW-0479">Metal-binding</keyword>
<dbReference type="GO" id="GO:0051538">
    <property type="term" value="F:3 iron, 4 sulfur cluster binding"/>
    <property type="evidence" value="ECO:0007669"/>
    <property type="project" value="UniProtKB-KW"/>
</dbReference>
<dbReference type="PANTHER" id="PTHR36923:SF3">
    <property type="entry name" value="FERREDOXIN"/>
    <property type="match status" value="1"/>
</dbReference>
<evidence type="ECO:0000313" key="10">
    <source>
        <dbReference type="EMBL" id="OIK01014.1"/>
    </source>
</evidence>
<evidence type="ECO:0000256" key="6">
    <source>
        <dbReference type="ARBA" id="ARBA00023014"/>
    </source>
</evidence>
<dbReference type="PANTHER" id="PTHR36923">
    <property type="entry name" value="FERREDOXIN"/>
    <property type="match status" value="1"/>
</dbReference>
<dbReference type="Proteomes" id="UP000179642">
    <property type="component" value="Unassembled WGS sequence"/>
</dbReference>
<dbReference type="InterPro" id="IPR051269">
    <property type="entry name" value="Fe-S_cluster_ET"/>
</dbReference>
<evidence type="ECO:0000259" key="9">
    <source>
        <dbReference type="PROSITE" id="PS51379"/>
    </source>
</evidence>
<dbReference type="AlphaFoldDB" id="A0A1S2Q4N3"/>
<dbReference type="OrthoDB" id="9803319at2"/>
<dbReference type="Gene3D" id="3.30.70.20">
    <property type="match status" value="1"/>
</dbReference>
<comment type="cofactor">
    <cofactor evidence="1">
        <name>[3Fe-4S] cluster</name>
        <dbReference type="ChEBI" id="CHEBI:21137"/>
    </cofactor>
</comment>
<comment type="function">
    <text evidence="8">Ferredoxins are iron-sulfur proteins that transfer electrons in a wide variety of metabolic reactions.</text>
</comment>
<dbReference type="InterPro" id="IPR001080">
    <property type="entry name" value="3Fe4S_ferredoxin"/>
</dbReference>
<evidence type="ECO:0000256" key="5">
    <source>
        <dbReference type="ARBA" id="ARBA00023004"/>
    </source>
</evidence>
<evidence type="ECO:0000256" key="2">
    <source>
        <dbReference type="ARBA" id="ARBA00022448"/>
    </source>
</evidence>
<protein>
    <recommendedName>
        <fullName evidence="8">Ferredoxin</fullName>
    </recommendedName>
</protein>
<keyword evidence="2 8" id="KW-0813">Transport</keyword>
<evidence type="ECO:0000256" key="8">
    <source>
        <dbReference type="RuleBase" id="RU368020"/>
    </source>
</evidence>
<sequence length="66" mass="6831">MKITVDEVKCCGAGQCVLIAPEVFDQRDEDGIVILLDAAPAAEQHAAVREAASVCPAAAIHLGEEA</sequence>